<dbReference type="InterPro" id="IPR046058">
    <property type="entry name" value="WbuC_cupin"/>
</dbReference>
<dbReference type="NCBIfam" id="TIGR04366">
    <property type="entry name" value="cupin_WbuC"/>
    <property type="match status" value="1"/>
</dbReference>
<accession>A0ABV1RLL6</accession>
<gene>
    <name evidence="2" type="ORF">ABS311_17270</name>
</gene>
<dbReference type="RefSeq" id="WP_185976634.1">
    <property type="nucleotide sequence ID" value="NZ_CP041660.1"/>
</dbReference>
<dbReference type="Proteomes" id="UP001467690">
    <property type="component" value="Unassembled WGS sequence"/>
</dbReference>
<dbReference type="InterPro" id="IPR011051">
    <property type="entry name" value="RmlC_Cupin_sf"/>
</dbReference>
<dbReference type="EMBL" id="JBELOE010000265">
    <property type="protein sequence ID" value="MER2493632.1"/>
    <property type="molecule type" value="Genomic_DNA"/>
</dbReference>
<feature type="domain" description="Cupin fold metalloprotein WbuC cupin" evidence="1">
    <location>
        <begin position="9"/>
        <end position="92"/>
    </location>
</feature>
<evidence type="ECO:0000313" key="3">
    <source>
        <dbReference type="Proteomes" id="UP001467690"/>
    </source>
</evidence>
<reference evidence="2 3" key="1">
    <citation type="submission" date="2024-06" db="EMBL/GenBank/DDBJ databases">
        <authorList>
            <person name="Chen R.Y."/>
        </authorList>
    </citation>
    <scope>NUCLEOTIDE SEQUENCE [LARGE SCALE GENOMIC DNA]</scope>
    <source>
        <strain evidence="2 3">D2</strain>
    </source>
</reference>
<organism evidence="2 3">
    <name type="scientific">Catenovulum sediminis</name>
    <dbReference type="NCBI Taxonomy" id="1740262"/>
    <lineage>
        <taxon>Bacteria</taxon>
        <taxon>Pseudomonadati</taxon>
        <taxon>Pseudomonadota</taxon>
        <taxon>Gammaproteobacteria</taxon>
        <taxon>Alteromonadales</taxon>
        <taxon>Alteromonadaceae</taxon>
        <taxon>Catenovulum</taxon>
    </lineage>
</organism>
<sequence>MQRQNIKQIDNNLIQALAQQARDSERRRSNFNLHTDYNSPVQRLFICMQPDSYVCPHKHVENNKWEFFMVVKGRLLFVLYNDSGCIVDKIMLGPDEEVVSLEIPPNTWHSTVALHEDTVFFEVKEGPYQQITDKGFAHWAPKEGEAECQDYIQWLIKAEIGAKYPCPAAN</sequence>
<dbReference type="Gene3D" id="2.60.120.10">
    <property type="entry name" value="Jelly Rolls"/>
    <property type="match status" value="1"/>
</dbReference>
<dbReference type="InterPro" id="IPR027565">
    <property type="entry name" value="Cupin_WbuC"/>
</dbReference>
<proteinExistence type="predicted"/>
<dbReference type="Pfam" id="PF19480">
    <property type="entry name" value="DUF6016"/>
    <property type="match status" value="1"/>
</dbReference>
<name>A0ABV1RLL6_9ALTE</name>
<evidence type="ECO:0000313" key="2">
    <source>
        <dbReference type="EMBL" id="MER2493632.1"/>
    </source>
</evidence>
<dbReference type="SUPFAM" id="SSF51182">
    <property type="entry name" value="RmlC-like cupins"/>
    <property type="match status" value="1"/>
</dbReference>
<evidence type="ECO:0000259" key="1">
    <source>
        <dbReference type="Pfam" id="PF19480"/>
    </source>
</evidence>
<comment type="caution">
    <text evidence="2">The sequence shown here is derived from an EMBL/GenBank/DDBJ whole genome shotgun (WGS) entry which is preliminary data.</text>
</comment>
<keyword evidence="3" id="KW-1185">Reference proteome</keyword>
<dbReference type="InterPro" id="IPR014710">
    <property type="entry name" value="RmlC-like_jellyroll"/>
</dbReference>
<protein>
    <submittedName>
        <fullName evidence="2">WbuC family cupin fold metalloprotein</fullName>
    </submittedName>
</protein>
<dbReference type="CDD" id="cd07005">
    <property type="entry name" value="cupin_WbuC-like"/>
    <property type="match status" value="1"/>
</dbReference>